<dbReference type="PANTHER" id="PTHR43581">
    <property type="entry name" value="ATP/GTP PHOSPHATASE"/>
    <property type="match status" value="1"/>
</dbReference>
<reference evidence="2 3" key="1">
    <citation type="submission" date="2020-12" db="EMBL/GenBank/DDBJ databases">
        <title>HMF7856_wgs.fasta genome submission.</title>
        <authorList>
            <person name="Kang H."/>
            <person name="Kim H."/>
            <person name="Joh K."/>
        </authorList>
    </citation>
    <scope>NUCLEOTIDE SEQUENCE [LARGE SCALE GENOMIC DNA]</scope>
    <source>
        <strain evidence="2 3">HMF7856</strain>
    </source>
</reference>
<feature type="domain" description="Endonuclease GajA/Old nuclease/RecF-like AAA" evidence="1">
    <location>
        <begin position="1"/>
        <end position="345"/>
    </location>
</feature>
<dbReference type="KEGG" id="mgik:GO620_016400"/>
<evidence type="ECO:0000313" key="3">
    <source>
        <dbReference type="Proteomes" id="UP000429232"/>
    </source>
</evidence>
<dbReference type="InterPro" id="IPR041685">
    <property type="entry name" value="AAA_GajA/Old/RecF-like"/>
</dbReference>
<name>A0A6I4IND8_9SPHI</name>
<evidence type="ECO:0000259" key="1">
    <source>
        <dbReference type="Pfam" id="PF13175"/>
    </source>
</evidence>
<protein>
    <submittedName>
        <fullName evidence="2">AAA family ATPase</fullName>
    </submittedName>
</protein>
<accession>A0A6I4IND8</accession>
<sequence>MKLISVQILNYRSIKDLTITIDELTDKSYTYGLLGVNEAGKSTLLKALAYNSGLKNEKGELLPLKKDFRDRSKSIQIIFSYRLSKSEVKIAKEKHLSSVTSFTSEDSYLEDVKLIIRHDYNDRDTLYNYDIDFFRLNASSEVKESIEAALTDFVFEKAHDTVFWTPDERFLISKPINLSQFAADPNAVSVPLQNCFALAGMKSPLEIQERIALISESTEREQLKDNLSDAVSAHINAIWKKHPIKITFDISDGQINFHVRDLNSKAIAKTADQRSDGFAQFVSFLLTISAENKTQNLNSTILLIDEPETHLHPRAQIDLLDELITITKNMRNNIVFFATHSNYMADKKDMSRNYKVSKVHDDKDGKEVTVIEKFDEKITTYAGATYKVFDIPSSDYHNELYSRLHEAFQERNLEDESRINLKNFDTEFFIKHLALAKNKPWKGKANSCSLPTFVRNGIHHPTSTNVYTDEELRTSIEIMEAAL</sequence>
<gene>
    <name evidence="2" type="ORF">GO620_016400</name>
</gene>
<dbReference type="Gene3D" id="3.40.50.300">
    <property type="entry name" value="P-loop containing nucleotide triphosphate hydrolases"/>
    <property type="match status" value="2"/>
</dbReference>
<dbReference type="SUPFAM" id="SSF52540">
    <property type="entry name" value="P-loop containing nucleoside triphosphate hydrolases"/>
    <property type="match status" value="1"/>
</dbReference>
<dbReference type="CDD" id="cd00267">
    <property type="entry name" value="ABC_ATPase"/>
    <property type="match status" value="1"/>
</dbReference>
<dbReference type="AlphaFoldDB" id="A0A6I4IND8"/>
<dbReference type="EMBL" id="CP066775">
    <property type="protein sequence ID" value="QQL49728.1"/>
    <property type="molecule type" value="Genomic_DNA"/>
</dbReference>
<dbReference type="InterPro" id="IPR051396">
    <property type="entry name" value="Bact_Antivir_Def_Nuclease"/>
</dbReference>
<dbReference type="InterPro" id="IPR027417">
    <property type="entry name" value="P-loop_NTPase"/>
</dbReference>
<evidence type="ECO:0000313" key="2">
    <source>
        <dbReference type="EMBL" id="QQL49728.1"/>
    </source>
</evidence>
<dbReference type="RefSeq" id="WP_157524933.1">
    <property type="nucleotide sequence ID" value="NZ_CP066775.1"/>
</dbReference>
<proteinExistence type="predicted"/>
<dbReference type="Pfam" id="PF13175">
    <property type="entry name" value="AAA_15"/>
    <property type="match status" value="1"/>
</dbReference>
<dbReference type="Proteomes" id="UP000429232">
    <property type="component" value="Chromosome"/>
</dbReference>
<keyword evidence="3" id="KW-1185">Reference proteome</keyword>
<dbReference type="PANTHER" id="PTHR43581:SF4">
    <property type="entry name" value="ATP_GTP PHOSPHATASE"/>
    <property type="match status" value="1"/>
</dbReference>
<organism evidence="2 3">
    <name type="scientific">Mucilaginibacter ginkgonis</name>
    <dbReference type="NCBI Taxonomy" id="2682091"/>
    <lineage>
        <taxon>Bacteria</taxon>
        <taxon>Pseudomonadati</taxon>
        <taxon>Bacteroidota</taxon>
        <taxon>Sphingobacteriia</taxon>
        <taxon>Sphingobacteriales</taxon>
        <taxon>Sphingobacteriaceae</taxon>
        <taxon>Mucilaginibacter</taxon>
    </lineage>
</organism>